<dbReference type="EMBL" id="HBIB01044717">
    <property type="protein sequence ID" value="CAE0266901.1"/>
    <property type="molecule type" value="Transcribed_RNA"/>
</dbReference>
<dbReference type="InterPro" id="IPR032675">
    <property type="entry name" value="LRR_dom_sf"/>
</dbReference>
<reference evidence="1" key="1">
    <citation type="submission" date="2021-01" db="EMBL/GenBank/DDBJ databases">
        <authorList>
            <person name="Corre E."/>
            <person name="Pelletier E."/>
            <person name="Niang G."/>
            <person name="Scheremetjew M."/>
            <person name="Finn R."/>
            <person name="Kale V."/>
            <person name="Holt S."/>
            <person name="Cochrane G."/>
            <person name="Meng A."/>
            <person name="Brown T."/>
            <person name="Cohen L."/>
        </authorList>
    </citation>
    <scope>NUCLEOTIDE SEQUENCE</scope>
    <source>
        <strain evidence="1">NIES-2562</strain>
    </source>
</reference>
<dbReference type="AlphaFoldDB" id="A0A7S3GI46"/>
<evidence type="ECO:0000313" key="1">
    <source>
        <dbReference type="EMBL" id="CAE0266901.1"/>
    </source>
</evidence>
<sequence length="140" mass="15573">MPLRMLQPVSSSSKRLASVSIDSMHWLTSLVLQITSLRSITLERCDRLEVVNIGCFSTVSAQLTSLARVTSVIVQSSHIEWIEMEKLPLLQQFSARASKVDKIEAWSCPVLKEVDVVSSTPVRVEGDANIPVRLVQIERA</sequence>
<proteinExistence type="predicted"/>
<gene>
    <name evidence="1" type="ORF">PBIL07802_LOCUS29243</name>
</gene>
<organism evidence="1">
    <name type="scientific">Palpitomonas bilix</name>
    <dbReference type="NCBI Taxonomy" id="652834"/>
    <lineage>
        <taxon>Eukaryota</taxon>
        <taxon>Eukaryota incertae sedis</taxon>
    </lineage>
</organism>
<name>A0A7S3GI46_9EUKA</name>
<accession>A0A7S3GI46</accession>
<protein>
    <submittedName>
        <fullName evidence="1">Uncharacterized protein</fullName>
    </submittedName>
</protein>
<dbReference type="Gene3D" id="3.80.10.10">
    <property type="entry name" value="Ribonuclease Inhibitor"/>
    <property type="match status" value="1"/>
</dbReference>